<feature type="compositionally biased region" description="Basic and acidic residues" evidence="1">
    <location>
        <begin position="479"/>
        <end position="493"/>
    </location>
</feature>
<name>A0A1J4JSX2_9EUKA</name>
<reference evidence="2" key="1">
    <citation type="submission" date="2016-10" db="EMBL/GenBank/DDBJ databases">
        <authorList>
            <person name="Benchimol M."/>
            <person name="Almeida L.G."/>
            <person name="Vasconcelos A.T."/>
            <person name="Perreira-Neves A."/>
            <person name="Rosa I.A."/>
            <person name="Tasca T."/>
            <person name="Bogo M.R."/>
            <person name="de Souza W."/>
        </authorList>
    </citation>
    <scope>NUCLEOTIDE SEQUENCE [LARGE SCALE GENOMIC DNA]</scope>
    <source>
        <strain evidence="2">K</strain>
    </source>
</reference>
<evidence type="ECO:0000313" key="2">
    <source>
        <dbReference type="EMBL" id="OHT00614.1"/>
    </source>
</evidence>
<dbReference type="VEuPathDB" id="TrichDB:TRFO_32737"/>
<dbReference type="EMBL" id="MLAK01000948">
    <property type="protein sequence ID" value="OHT00614.1"/>
    <property type="molecule type" value="Genomic_DNA"/>
</dbReference>
<dbReference type="GeneID" id="94843364"/>
<comment type="caution">
    <text evidence="2">The sequence shown here is derived from an EMBL/GenBank/DDBJ whole genome shotgun (WGS) entry which is preliminary data.</text>
</comment>
<accession>A0A1J4JSX2</accession>
<sequence length="828" mass="98597">MINIDYKKNNRKDKDCSMQNTLYSAVKSCNFPKVENFQNMLEHFTKIIKDLFDNGTIKIHQNDHNIKQLSYHCICQYIAETQNLSISFLPEDLKVFDIPENFDMSITNNLFESSPETLVILYFVKYYKNQDPKNQGNRVLLENFYSHFVQEYFKFKSIFCLLKVIYVKILTKALIWMYEYYPCFAVAPSFINENRIVVFDAIAKLISNNFSLYAHQTGVNCLLKILKNNIYSNDLTKFIPLLMNVSNYPCTLNNIYKCIIYLIVHTNNEYQTVSSDFLNRQNIHELSYETRNTFFDMMSVFIVNYKIQNYQHWEILIEASIQYILLDYQNYENLFHCSNFLSKCILYHSEYKEIIQKYIVKGIKKYSLSVFNYRFRSLICIFLVSMLSIKKQEDLAEPKSKQRRRSNHKESQMSKEEIIKQVVKENNAPLEDFTTIEEIISIEEQLSVEDQQIIIDALNLIYNPIYTIWKQSQNDDGESSDKRDIIDDTKNIEDNETDKEEEIYEDEKNYKAEENCDYINNSHTIYNLHDGTSQLRLQDSLFQFIPDDINHKKRRQKCYIYCIAITLVNLPLCQHYFYEILNCIEDSINMKQLSNSPFYNLLKSFNFHPKDNNDDFLMFIQKYINSDEYNAELDDHDPINVLHNMIGQLQKTILDNHIDIDSNRLNHLFTIKWQFNNTEHSHYMITLSSNEITESSIMNSLKEMMNISSDDIQTDLTILEAYILTIQCFGNNFETIPFEFFMNNVQYKLITVIVHIGSCQSFNHFVTLFLHDDGYWWISDDDHFERIHEDEYDQFFSGNLYFVLNHTKKSYSSDEIKVIPYLFFYGIW</sequence>
<dbReference type="Proteomes" id="UP000179807">
    <property type="component" value="Unassembled WGS sequence"/>
</dbReference>
<evidence type="ECO:0000256" key="1">
    <source>
        <dbReference type="SAM" id="MobiDB-lite"/>
    </source>
</evidence>
<feature type="region of interest" description="Disordered" evidence="1">
    <location>
        <begin position="472"/>
        <end position="497"/>
    </location>
</feature>
<organism evidence="2 3">
    <name type="scientific">Tritrichomonas foetus</name>
    <dbReference type="NCBI Taxonomy" id="1144522"/>
    <lineage>
        <taxon>Eukaryota</taxon>
        <taxon>Metamonada</taxon>
        <taxon>Parabasalia</taxon>
        <taxon>Tritrichomonadida</taxon>
        <taxon>Tritrichomonadidae</taxon>
        <taxon>Tritrichomonas</taxon>
    </lineage>
</organism>
<dbReference type="InterPro" id="IPR038765">
    <property type="entry name" value="Papain-like_cys_pep_sf"/>
</dbReference>
<proteinExistence type="predicted"/>
<protein>
    <submittedName>
        <fullName evidence="2">Uncharacterized protein</fullName>
    </submittedName>
</protein>
<gene>
    <name evidence="2" type="ORF">TRFO_32737</name>
</gene>
<keyword evidence="3" id="KW-1185">Reference proteome</keyword>
<dbReference type="RefSeq" id="XP_068353750.1">
    <property type="nucleotide sequence ID" value="XM_068508660.1"/>
</dbReference>
<dbReference type="SUPFAM" id="SSF54001">
    <property type="entry name" value="Cysteine proteinases"/>
    <property type="match status" value="1"/>
</dbReference>
<dbReference type="AlphaFoldDB" id="A0A1J4JSX2"/>
<evidence type="ECO:0000313" key="3">
    <source>
        <dbReference type="Proteomes" id="UP000179807"/>
    </source>
</evidence>
<dbReference type="Gene3D" id="3.90.70.10">
    <property type="entry name" value="Cysteine proteinases"/>
    <property type="match status" value="1"/>
</dbReference>